<dbReference type="SUPFAM" id="SSF102114">
    <property type="entry name" value="Radical SAM enzymes"/>
    <property type="match status" value="1"/>
</dbReference>
<feature type="domain" description="4Fe4S-binding SPASM" evidence="6">
    <location>
        <begin position="198"/>
        <end position="267"/>
    </location>
</feature>
<dbReference type="EMBL" id="JBHMQT010000058">
    <property type="protein sequence ID" value="MFC0865715.1"/>
    <property type="molecule type" value="Genomic_DNA"/>
</dbReference>
<keyword evidence="8" id="KW-1185">Reference proteome</keyword>
<dbReference type="SFLD" id="SFLDF00365">
    <property type="entry name" value="thuricin_CD_(TrnCD-like)"/>
    <property type="match status" value="1"/>
</dbReference>
<reference evidence="7 8" key="1">
    <citation type="submission" date="2024-09" db="EMBL/GenBank/DDBJ databases">
        <authorList>
            <person name="Sun Q."/>
            <person name="Mori K."/>
        </authorList>
    </citation>
    <scope>NUCLEOTIDE SEQUENCE [LARGE SCALE GENOMIC DNA]</scope>
    <source>
        <strain evidence="7 8">TBRC 1851</strain>
    </source>
</reference>
<dbReference type="RefSeq" id="WP_394303729.1">
    <property type="nucleotide sequence ID" value="NZ_JBHMQT010000058.1"/>
</dbReference>
<dbReference type="SFLD" id="SFLDG01386">
    <property type="entry name" value="main_SPASM_domain-containing"/>
    <property type="match status" value="1"/>
</dbReference>
<evidence type="ECO:0000256" key="4">
    <source>
        <dbReference type="ARBA" id="ARBA00023014"/>
    </source>
</evidence>
<dbReference type="InterPro" id="IPR058240">
    <property type="entry name" value="rSAM_sf"/>
</dbReference>
<evidence type="ECO:0000313" key="7">
    <source>
        <dbReference type="EMBL" id="MFC0865715.1"/>
    </source>
</evidence>
<dbReference type="Proteomes" id="UP001589870">
    <property type="component" value="Unassembled WGS sequence"/>
</dbReference>
<dbReference type="SFLD" id="SFLDG01067">
    <property type="entry name" value="SPASM/twitch_domain_containing"/>
    <property type="match status" value="1"/>
</dbReference>
<evidence type="ECO:0000256" key="2">
    <source>
        <dbReference type="ARBA" id="ARBA00022723"/>
    </source>
</evidence>
<protein>
    <submittedName>
        <fullName evidence="7">Radical SAM protein</fullName>
    </submittedName>
</protein>
<dbReference type="SFLD" id="SFLDS00029">
    <property type="entry name" value="Radical_SAM"/>
    <property type="match status" value="1"/>
</dbReference>
<dbReference type="PANTHER" id="PTHR11228:SF7">
    <property type="entry name" value="PQQA PEPTIDE CYCLASE"/>
    <property type="match status" value="1"/>
</dbReference>
<keyword evidence="2" id="KW-0479">Metal-binding</keyword>
<comment type="caution">
    <text evidence="7">The sequence shown here is derived from an EMBL/GenBank/DDBJ whole genome shotgun (WGS) entry which is preliminary data.</text>
</comment>
<dbReference type="InterPro" id="IPR023885">
    <property type="entry name" value="4Fe4S-binding_SPASM_dom"/>
</dbReference>
<dbReference type="Pfam" id="PF04055">
    <property type="entry name" value="Radical_SAM"/>
    <property type="match status" value="1"/>
</dbReference>
<dbReference type="PANTHER" id="PTHR11228">
    <property type="entry name" value="RADICAL SAM DOMAIN PROTEIN"/>
    <property type="match status" value="1"/>
</dbReference>
<sequence length="319" mass="34996">MQSLDLLDFAWWEITEKCQLACNHCYASSGPDGSHGTMTVADWQRVISQTREAGAKMGQFIGGEPTLHPAMPQLVRHALDAGMEVEIYTNLVHVTPAMWETFRLPGVRLATSYYSDQPDEHEAITRRPTLKVTTRNIARAQDLGIPLRAGVIGVLNRQRTQQGIAVLERLGVPEIGYDDLREVGRGVRDSGPSTAQLCGNCGDRKIAISPTGDVWPCVFSRWLPVGNVRQTPLADILKGEAFAQITGQLQEEFQVRMARPCRPDPCSPDCSPSCKPANNCRPANNCAPNYSCGPCAPKDRNCNPVMSCSPNKCRPTGHK</sequence>
<proteinExistence type="predicted"/>
<keyword evidence="4" id="KW-0411">Iron-sulfur</keyword>
<dbReference type="Gene3D" id="3.20.20.70">
    <property type="entry name" value="Aldolase class I"/>
    <property type="match status" value="1"/>
</dbReference>
<dbReference type="InterPro" id="IPR050377">
    <property type="entry name" value="Radical_SAM_PqqE_MftC-like"/>
</dbReference>
<dbReference type="CDD" id="cd01335">
    <property type="entry name" value="Radical_SAM"/>
    <property type="match status" value="1"/>
</dbReference>
<evidence type="ECO:0000256" key="1">
    <source>
        <dbReference type="ARBA" id="ARBA00022691"/>
    </source>
</evidence>
<feature type="domain" description="Radical SAM core" evidence="5">
    <location>
        <begin position="13"/>
        <end position="147"/>
    </location>
</feature>
<accession>A0ABV6UBZ5</accession>
<evidence type="ECO:0000259" key="6">
    <source>
        <dbReference type="Pfam" id="PF13186"/>
    </source>
</evidence>
<dbReference type="CDD" id="cd21109">
    <property type="entry name" value="SPASM"/>
    <property type="match status" value="1"/>
</dbReference>
<evidence type="ECO:0000259" key="5">
    <source>
        <dbReference type="Pfam" id="PF04055"/>
    </source>
</evidence>
<dbReference type="InterPro" id="IPR007197">
    <property type="entry name" value="rSAM"/>
</dbReference>
<dbReference type="SFLD" id="SFLDG01216">
    <property type="entry name" value="thioether_bond_formation_requi"/>
    <property type="match status" value="1"/>
</dbReference>
<dbReference type="InterPro" id="IPR013785">
    <property type="entry name" value="Aldolase_TIM"/>
</dbReference>
<evidence type="ECO:0000256" key="3">
    <source>
        <dbReference type="ARBA" id="ARBA00023004"/>
    </source>
</evidence>
<keyword evidence="3" id="KW-0408">Iron</keyword>
<organism evidence="7 8">
    <name type="scientific">Sphaerimonospora cavernae</name>
    <dbReference type="NCBI Taxonomy" id="1740611"/>
    <lineage>
        <taxon>Bacteria</taxon>
        <taxon>Bacillati</taxon>
        <taxon>Actinomycetota</taxon>
        <taxon>Actinomycetes</taxon>
        <taxon>Streptosporangiales</taxon>
        <taxon>Streptosporangiaceae</taxon>
        <taxon>Sphaerimonospora</taxon>
    </lineage>
</organism>
<name>A0ABV6UBZ5_9ACTN</name>
<gene>
    <name evidence="7" type="ORF">ACFHYQ_25795</name>
</gene>
<evidence type="ECO:0000313" key="8">
    <source>
        <dbReference type="Proteomes" id="UP001589870"/>
    </source>
</evidence>
<keyword evidence="1" id="KW-0949">S-adenosyl-L-methionine</keyword>
<dbReference type="Pfam" id="PF13186">
    <property type="entry name" value="SPASM"/>
    <property type="match status" value="1"/>
</dbReference>